<keyword evidence="9" id="KW-0326">Glycosidase</keyword>
<evidence type="ECO:0000256" key="1">
    <source>
        <dbReference type="ARBA" id="ARBA00001966"/>
    </source>
</evidence>
<keyword evidence="7" id="KW-0411">Iron-sulfur</keyword>
<evidence type="ECO:0000256" key="7">
    <source>
        <dbReference type="ARBA" id="ARBA00023014"/>
    </source>
</evidence>
<keyword evidence="13" id="KW-1185">Reference proteome</keyword>
<dbReference type="SUPFAM" id="SSF48150">
    <property type="entry name" value="DNA-glycosylase"/>
    <property type="match status" value="1"/>
</dbReference>
<comment type="similarity">
    <text evidence="2">Belongs to the Nth/MutY family.</text>
</comment>
<dbReference type="GO" id="GO:0051539">
    <property type="term" value="F:4 iron, 4 sulfur cluster binding"/>
    <property type="evidence" value="ECO:0007669"/>
    <property type="project" value="InterPro"/>
</dbReference>
<dbReference type="Pfam" id="PF00730">
    <property type="entry name" value="HhH-GPD"/>
    <property type="match status" value="1"/>
</dbReference>
<organism evidence="12 13">
    <name type="scientific">Deinococcus psychrotolerans</name>
    <dbReference type="NCBI Taxonomy" id="2489213"/>
    <lineage>
        <taxon>Bacteria</taxon>
        <taxon>Thermotogati</taxon>
        <taxon>Deinococcota</taxon>
        <taxon>Deinococci</taxon>
        <taxon>Deinococcales</taxon>
        <taxon>Deinococcaceae</taxon>
        <taxon>Deinococcus</taxon>
    </lineage>
</organism>
<evidence type="ECO:0000256" key="8">
    <source>
        <dbReference type="ARBA" id="ARBA00023204"/>
    </source>
</evidence>
<dbReference type="InterPro" id="IPR023170">
    <property type="entry name" value="HhH_base_excis_C"/>
</dbReference>
<dbReference type="CDD" id="cd00056">
    <property type="entry name" value="ENDO3c"/>
    <property type="match status" value="1"/>
</dbReference>
<evidence type="ECO:0000256" key="6">
    <source>
        <dbReference type="ARBA" id="ARBA00023004"/>
    </source>
</evidence>
<dbReference type="InterPro" id="IPR003651">
    <property type="entry name" value="Endonuclease3_FeS-loop_motif"/>
</dbReference>
<keyword evidence="3" id="KW-0479">Metal-binding</keyword>
<gene>
    <name evidence="12" type="ORF">EHF33_03220</name>
</gene>
<feature type="compositionally biased region" description="Low complexity" evidence="10">
    <location>
        <begin position="14"/>
        <end position="25"/>
    </location>
</feature>
<dbReference type="PANTHER" id="PTHR47203">
    <property type="match status" value="1"/>
</dbReference>
<dbReference type="Gene3D" id="1.10.340.30">
    <property type="entry name" value="Hypothetical protein, domain 2"/>
    <property type="match status" value="1"/>
</dbReference>
<keyword evidence="6" id="KW-0408">Iron</keyword>
<keyword evidence="12" id="KW-0255">Endonuclease</keyword>
<keyword evidence="8" id="KW-0234">DNA repair</keyword>
<dbReference type="Gene3D" id="1.10.1670.10">
    <property type="entry name" value="Helix-hairpin-Helix base-excision DNA repair enzymes (C-terminal)"/>
    <property type="match status" value="1"/>
</dbReference>
<dbReference type="AlphaFoldDB" id="A0A3G8YED7"/>
<evidence type="ECO:0000259" key="11">
    <source>
        <dbReference type="SMART" id="SM00478"/>
    </source>
</evidence>
<keyword evidence="5" id="KW-0378">Hydrolase</keyword>
<protein>
    <submittedName>
        <fullName evidence="12">Endonuclease III</fullName>
    </submittedName>
</protein>
<keyword evidence="4" id="KW-0227">DNA damage</keyword>
<evidence type="ECO:0000313" key="12">
    <source>
        <dbReference type="EMBL" id="AZI43749.1"/>
    </source>
</evidence>
<evidence type="ECO:0000256" key="2">
    <source>
        <dbReference type="ARBA" id="ARBA00008343"/>
    </source>
</evidence>
<evidence type="ECO:0000256" key="4">
    <source>
        <dbReference type="ARBA" id="ARBA00022763"/>
    </source>
</evidence>
<dbReference type="Proteomes" id="UP000276417">
    <property type="component" value="Chromosome 1"/>
</dbReference>
<dbReference type="GO" id="GO:0046872">
    <property type="term" value="F:metal ion binding"/>
    <property type="evidence" value="ECO:0007669"/>
    <property type="project" value="UniProtKB-KW"/>
</dbReference>
<name>A0A3G8YED7_9DEIO</name>
<evidence type="ECO:0000256" key="5">
    <source>
        <dbReference type="ARBA" id="ARBA00022801"/>
    </source>
</evidence>
<dbReference type="GO" id="GO:0016798">
    <property type="term" value="F:hydrolase activity, acting on glycosyl bonds"/>
    <property type="evidence" value="ECO:0007669"/>
    <property type="project" value="UniProtKB-KW"/>
</dbReference>
<feature type="region of interest" description="Disordered" evidence="10">
    <location>
        <begin position="1"/>
        <end position="42"/>
    </location>
</feature>
<dbReference type="GO" id="GO:0140097">
    <property type="term" value="F:catalytic activity, acting on DNA"/>
    <property type="evidence" value="ECO:0007669"/>
    <property type="project" value="UniProtKB-ARBA"/>
</dbReference>
<dbReference type="InterPro" id="IPR004035">
    <property type="entry name" value="Endouclease-III_FeS-bd_BS"/>
</dbReference>
<keyword evidence="12" id="KW-0540">Nuclease</keyword>
<evidence type="ECO:0000256" key="10">
    <source>
        <dbReference type="SAM" id="MobiDB-lite"/>
    </source>
</evidence>
<dbReference type="Pfam" id="PF10576">
    <property type="entry name" value="EndIII_4Fe-2S"/>
    <property type="match status" value="1"/>
</dbReference>
<feature type="domain" description="HhH-GPD" evidence="11">
    <location>
        <begin position="75"/>
        <end position="236"/>
    </location>
</feature>
<comment type="cofactor">
    <cofactor evidence="1">
        <name>[4Fe-4S] cluster</name>
        <dbReference type="ChEBI" id="CHEBI:49883"/>
    </cofactor>
</comment>
<dbReference type="OrthoDB" id="9800977at2"/>
<evidence type="ECO:0000256" key="9">
    <source>
        <dbReference type="ARBA" id="ARBA00023295"/>
    </source>
</evidence>
<dbReference type="PROSITE" id="PS00764">
    <property type="entry name" value="ENDONUCLEASE_III_1"/>
    <property type="match status" value="1"/>
</dbReference>
<dbReference type="EMBL" id="CP034183">
    <property type="protein sequence ID" value="AZI43749.1"/>
    <property type="molecule type" value="Genomic_DNA"/>
</dbReference>
<reference evidence="12 13" key="1">
    <citation type="submission" date="2018-11" db="EMBL/GenBank/DDBJ databases">
        <title>Deinococcus shelandsis sp. nov., isolated from South Shetland Islands soil of Antarctica.</title>
        <authorList>
            <person name="Tian J."/>
        </authorList>
    </citation>
    <scope>NUCLEOTIDE SEQUENCE [LARGE SCALE GENOMIC DNA]</scope>
    <source>
        <strain evidence="12 13">S14-83T</strain>
    </source>
</reference>
<dbReference type="InterPro" id="IPR003265">
    <property type="entry name" value="HhH-GPD_domain"/>
</dbReference>
<dbReference type="GO" id="GO:0006284">
    <property type="term" value="P:base-excision repair"/>
    <property type="evidence" value="ECO:0007669"/>
    <property type="project" value="InterPro"/>
</dbReference>
<evidence type="ECO:0000256" key="3">
    <source>
        <dbReference type="ARBA" id="ARBA00022723"/>
    </source>
</evidence>
<dbReference type="SMART" id="SM00478">
    <property type="entry name" value="ENDO3c"/>
    <property type="match status" value="1"/>
</dbReference>
<dbReference type="InterPro" id="IPR011257">
    <property type="entry name" value="DNA_glycosylase"/>
</dbReference>
<dbReference type="PANTHER" id="PTHR47203:SF1">
    <property type="entry name" value="HYPOTHETICAL BASE EXCISION DNA REPAIR PROTEIN (EUROFUNG)"/>
    <property type="match status" value="1"/>
</dbReference>
<accession>A0A3G8YED7</accession>
<proteinExistence type="inferred from homology"/>
<dbReference type="GO" id="GO:0004519">
    <property type="term" value="F:endonuclease activity"/>
    <property type="evidence" value="ECO:0007669"/>
    <property type="project" value="UniProtKB-KW"/>
</dbReference>
<sequence>MPPQTRPAQRYLSEQQPTEQQPTRTPRSKPSLAEQAPSPAELPEVARRLAKRYLPTPPTPRRAAEPLDGLISTILSQQNTAPITRRQFGGLKAAYPSWEMALADGPDGIETVLKAAGGGLSRIKANYIWNVLDQLETTRGELSLKDTRQMNDAEVRTLLESLPGVGMKTASCVLLFDLARPAMPVDTHILRITRRLEWLPAQWNAVKVERWYDEVLPATWAERYTFHVSAIRHGRETCKAQRPKCGECVLQELCPSAGVFLK</sequence>
<evidence type="ECO:0000313" key="13">
    <source>
        <dbReference type="Proteomes" id="UP000276417"/>
    </source>
</evidence>
<dbReference type="SMART" id="SM00525">
    <property type="entry name" value="FES"/>
    <property type="match status" value="1"/>
</dbReference>
<dbReference type="KEGG" id="dph:EHF33_03220"/>